<keyword evidence="1" id="KW-0479">Metal-binding</keyword>
<dbReference type="GO" id="GO:0008270">
    <property type="term" value="F:zinc ion binding"/>
    <property type="evidence" value="ECO:0007669"/>
    <property type="project" value="UniProtKB-KW"/>
</dbReference>
<evidence type="ECO:0000259" key="5">
    <source>
        <dbReference type="SMART" id="SM00400"/>
    </source>
</evidence>
<dbReference type="GO" id="GO:0003677">
    <property type="term" value="F:DNA binding"/>
    <property type="evidence" value="ECO:0007669"/>
    <property type="project" value="InterPro"/>
</dbReference>
<feature type="region of interest" description="Disordered" evidence="4">
    <location>
        <begin position="83"/>
        <end position="137"/>
    </location>
</feature>
<dbReference type="GO" id="GO:0006269">
    <property type="term" value="P:DNA replication, synthesis of primer"/>
    <property type="evidence" value="ECO:0007669"/>
    <property type="project" value="TreeGrafter"/>
</dbReference>
<dbReference type="GO" id="GO:0005737">
    <property type="term" value="C:cytoplasm"/>
    <property type="evidence" value="ECO:0007669"/>
    <property type="project" value="TreeGrafter"/>
</dbReference>
<dbReference type="InterPro" id="IPR002694">
    <property type="entry name" value="Znf_CHC2"/>
</dbReference>
<evidence type="ECO:0000313" key="6">
    <source>
        <dbReference type="EMBL" id="RZV39895.1"/>
    </source>
</evidence>
<dbReference type="SUPFAM" id="SSF57783">
    <property type="entry name" value="Zinc beta-ribbon"/>
    <property type="match status" value="1"/>
</dbReference>
<dbReference type="Proteomes" id="UP000322454">
    <property type="component" value="Unassembled WGS sequence"/>
</dbReference>
<gene>
    <name evidence="6" type="ORF">EVJ48_02940</name>
</gene>
<feature type="compositionally biased region" description="Basic and acidic residues" evidence="4">
    <location>
        <begin position="111"/>
        <end position="137"/>
    </location>
</feature>
<keyword evidence="2" id="KW-0863">Zinc-finger</keyword>
<dbReference type="Gene3D" id="3.90.580.10">
    <property type="entry name" value="Zinc finger, CHC2-type domain"/>
    <property type="match status" value="1"/>
</dbReference>
<dbReference type="InterPro" id="IPR036977">
    <property type="entry name" value="DNA_primase_Znf_CHC2"/>
</dbReference>
<dbReference type="CDD" id="cd01029">
    <property type="entry name" value="TOPRIM_primases"/>
    <property type="match status" value="1"/>
</dbReference>
<dbReference type="Pfam" id="PF01807">
    <property type="entry name" value="Zn_ribbon_DnaG"/>
    <property type="match status" value="1"/>
</dbReference>
<comment type="caution">
    <text evidence="6">The sequence shown here is derived from an EMBL/GenBank/DDBJ whole genome shotgun (WGS) entry which is preliminary data.</text>
</comment>
<dbReference type="PANTHER" id="PTHR30313">
    <property type="entry name" value="DNA PRIMASE"/>
    <property type="match status" value="1"/>
</dbReference>
<proteinExistence type="predicted"/>
<accession>A0A520XFN7</accession>
<dbReference type="Gene3D" id="3.40.1360.10">
    <property type="match status" value="1"/>
</dbReference>
<dbReference type="SMART" id="SM00400">
    <property type="entry name" value="ZnF_CHCC"/>
    <property type="match status" value="1"/>
</dbReference>
<dbReference type="PANTHER" id="PTHR30313:SF2">
    <property type="entry name" value="DNA PRIMASE"/>
    <property type="match status" value="1"/>
</dbReference>
<evidence type="ECO:0000313" key="7">
    <source>
        <dbReference type="Proteomes" id="UP000322454"/>
    </source>
</evidence>
<name>A0A520XFN7_9DELT</name>
<reference evidence="6 7" key="1">
    <citation type="submission" date="2019-01" db="EMBL/GenBank/DDBJ databases">
        <title>Insights into ecological role of a new deltaproteobacterial order Candidatus Sinidesulfobacterales (Sva0485) by metagenomics and metatranscriptomics.</title>
        <authorList>
            <person name="Tan S."/>
            <person name="Liu J."/>
            <person name="Fang Y."/>
            <person name="Hedlund B."/>
            <person name="Lian Z.-H."/>
            <person name="Huang L.-Y."/>
            <person name="Li J.-T."/>
            <person name="Huang L.-N."/>
            <person name="Li W.-J."/>
            <person name="Jiang H.-C."/>
            <person name="Dong H.-L."/>
            <person name="Shu W.-S."/>
        </authorList>
    </citation>
    <scope>NUCLEOTIDE SEQUENCE [LARGE SCALE GENOMIC DNA]</scope>
    <source>
        <strain evidence="6">AP4</strain>
    </source>
</reference>
<organism evidence="6 7">
    <name type="scientific">Candidatus Acidulodesulfobacterium acidiphilum</name>
    <dbReference type="NCBI Taxonomy" id="2597224"/>
    <lineage>
        <taxon>Bacteria</taxon>
        <taxon>Deltaproteobacteria</taxon>
        <taxon>Candidatus Acidulodesulfobacterales</taxon>
        <taxon>Candidatus Acidulodesulfobacterium</taxon>
    </lineage>
</organism>
<keyword evidence="3" id="KW-0862">Zinc</keyword>
<dbReference type="EMBL" id="SHMQ01000005">
    <property type="protein sequence ID" value="RZV39895.1"/>
    <property type="molecule type" value="Genomic_DNA"/>
</dbReference>
<dbReference type="InterPro" id="IPR050219">
    <property type="entry name" value="DnaG_primase"/>
</dbReference>
<dbReference type="SUPFAM" id="SSF56731">
    <property type="entry name" value="DNA primase core"/>
    <property type="match status" value="1"/>
</dbReference>
<dbReference type="AlphaFoldDB" id="A0A520XFN7"/>
<protein>
    <recommendedName>
        <fullName evidence="5">Zinc finger CHC2-type domain-containing protein</fullName>
    </recommendedName>
</protein>
<feature type="domain" description="Zinc finger CHC2-type" evidence="5">
    <location>
        <begin position="20"/>
        <end position="74"/>
    </location>
</feature>
<evidence type="ECO:0000256" key="1">
    <source>
        <dbReference type="ARBA" id="ARBA00022723"/>
    </source>
</evidence>
<evidence type="ECO:0000256" key="4">
    <source>
        <dbReference type="SAM" id="MobiDB-lite"/>
    </source>
</evidence>
<evidence type="ECO:0000256" key="3">
    <source>
        <dbReference type="ARBA" id="ARBA00022833"/>
    </source>
</evidence>
<dbReference type="InterPro" id="IPR034154">
    <property type="entry name" value="TOPRIM_DnaG/twinkle"/>
</dbReference>
<dbReference type="GO" id="GO:0003899">
    <property type="term" value="F:DNA-directed RNA polymerase activity"/>
    <property type="evidence" value="ECO:0007669"/>
    <property type="project" value="InterPro"/>
</dbReference>
<sequence length="527" mass="60995">MAYIDIAEKYLEFKKIGKNYFALCPFHDEKTRSFQLNPENGLWRCHGCNSSGNIFQLIEKMESVNFPESVEIAKNYGIDPPAGFKERPQKNIQKKERSEGLKQEYIQGANEADKRLLTETEKKEGSNSTEKRRLMPKKNEKKTAIYTYDNEKGEIVFEKEKWESFSENGVRTGKRFIVYHFEGAKRIIGIGDNKQILYKINEITAKDISTIGICEGEKDVDNLYKSVHIPNTAWTTNSAGALHWDERFNKYFLGKNVLIFEDNDDAGRNRTEKIKAELTPVAKNIKVITFSELEPHGDVSDYLEINGCERLIEKITGSDSREETNQKQEIPPETSKKTELKNIDLLGLRFLKDRREYVFKEIIPLKKGEANIILNSNIEFLCYAALLLSNGFRTVFLTEFKEEDVMLYLKNIYTRMKNKPHNNFKIGSPNSEIPEDTEMIVSTEYMELSGITSVCPPHKERKYIPDYIFKNNELYDKFGRRVLTVRNLKGTGAITSEPANFNVDANKEVKFLFLNKIFKKSFKRRNG</sequence>
<evidence type="ECO:0000256" key="2">
    <source>
        <dbReference type="ARBA" id="ARBA00022771"/>
    </source>
</evidence>
<feature type="compositionally biased region" description="Basic and acidic residues" evidence="4">
    <location>
        <begin position="84"/>
        <end position="102"/>
    </location>
</feature>
<feature type="region of interest" description="Disordered" evidence="4">
    <location>
        <begin position="316"/>
        <end position="335"/>
    </location>
</feature>